<comment type="caution">
    <text evidence="2">The sequence shown here is derived from an EMBL/GenBank/DDBJ whole genome shotgun (WGS) entry which is preliminary data.</text>
</comment>
<gene>
    <name evidence="2" type="ORF">LIER_31005</name>
</gene>
<organism evidence="2 3">
    <name type="scientific">Lithospermum erythrorhizon</name>
    <name type="common">Purple gromwell</name>
    <name type="synonym">Lithospermum officinale var. erythrorhizon</name>
    <dbReference type="NCBI Taxonomy" id="34254"/>
    <lineage>
        <taxon>Eukaryota</taxon>
        <taxon>Viridiplantae</taxon>
        <taxon>Streptophyta</taxon>
        <taxon>Embryophyta</taxon>
        <taxon>Tracheophyta</taxon>
        <taxon>Spermatophyta</taxon>
        <taxon>Magnoliopsida</taxon>
        <taxon>eudicotyledons</taxon>
        <taxon>Gunneridae</taxon>
        <taxon>Pentapetalae</taxon>
        <taxon>asterids</taxon>
        <taxon>lamiids</taxon>
        <taxon>Boraginales</taxon>
        <taxon>Boraginaceae</taxon>
        <taxon>Boraginoideae</taxon>
        <taxon>Lithospermeae</taxon>
        <taxon>Lithospermum</taxon>
    </lineage>
</organism>
<keyword evidence="3" id="KW-1185">Reference proteome</keyword>
<feature type="region of interest" description="Disordered" evidence="1">
    <location>
        <begin position="1"/>
        <end position="25"/>
    </location>
</feature>
<dbReference type="EMBL" id="BAABME010011353">
    <property type="protein sequence ID" value="GAA0183627.1"/>
    <property type="molecule type" value="Genomic_DNA"/>
</dbReference>
<dbReference type="Proteomes" id="UP001454036">
    <property type="component" value="Unassembled WGS sequence"/>
</dbReference>
<protein>
    <submittedName>
        <fullName evidence="2">Uncharacterized protein</fullName>
    </submittedName>
</protein>
<reference evidence="2 3" key="1">
    <citation type="submission" date="2024-01" db="EMBL/GenBank/DDBJ databases">
        <title>The complete chloroplast genome sequence of Lithospermum erythrorhizon: insights into the phylogenetic relationship among Boraginaceae species and the maternal lineages of purple gromwells.</title>
        <authorList>
            <person name="Okada T."/>
            <person name="Watanabe K."/>
        </authorList>
    </citation>
    <scope>NUCLEOTIDE SEQUENCE [LARGE SCALE GENOMIC DNA]</scope>
</reference>
<proteinExistence type="predicted"/>
<accession>A0AAV3RTA9</accession>
<dbReference type="AlphaFoldDB" id="A0AAV3RTA9"/>
<evidence type="ECO:0000313" key="3">
    <source>
        <dbReference type="Proteomes" id="UP001454036"/>
    </source>
</evidence>
<evidence type="ECO:0000313" key="2">
    <source>
        <dbReference type="EMBL" id="GAA0183627.1"/>
    </source>
</evidence>
<name>A0AAV3RTA9_LITER</name>
<sequence length="68" mass="7769">MPGWLTGEPVMKSSTSSMRRGVPPDFPRYRQPGKNSLYNGVWHILLVSHAIWVEECLGYVQKDGECYL</sequence>
<evidence type="ECO:0000256" key="1">
    <source>
        <dbReference type="SAM" id="MobiDB-lite"/>
    </source>
</evidence>